<dbReference type="Proteomes" id="UP000605970">
    <property type="component" value="Unassembled WGS sequence"/>
</dbReference>
<evidence type="ECO:0000256" key="6">
    <source>
        <dbReference type="SAM" id="MobiDB-lite"/>
    </source>
</evidence>
<dbReference type="OrthoDB" id="10058398at2759"/>
<dbReference type="GO" id="GO:0070847">
    <property type="term" value="C:core mediator complex"/>
    <property type="evidence" value="ECO:0007669"/>
    <property type="project" value="TreeGrafter"/>
</dbReference>
<keyword evidence="4" id="KW-0804">Transcription</keyword>
<keyword evidence="3" id="KW-0805">Transcription regulation</keyword>
<comment type="subcellular location">
    <subcellularLocation>
        <location evidence="1">Nucleus</location>
    </subcellularLocation>
</comment>
<dbReference type="GO" id="GO:0016592">
    <property type="term" value="C:mediator complex"/>
    <property type="evidence" value="ECO:0007669"/>
    <property type="project" value="InterPro"/>
</dbReference>
<evidence type="ECO:0000313" key="7">
    <source>
        <dbReference type="EMBL" id="KAF7634680.1"/>
    </source>
</evidence>
<name>A0A8S9ZMP4_9BILA</name>
<dbReference type="GO" id="GO:0006357">
    <property type="term" value="P:regulation of transcription by RNA polymerase II"/>
    <property type="evidence" value="ECO:0007669"/>
    <property type="project" value="InterPro"/>
</dbReference>
<sequence length="618" mass="71185">MYGQSSSSNNGVQICVEPLSEWKIQEITYDGYEKYIKPSDFKDVLRKSARRIKWRKIVGNDASLDRVPPDEFSDDSESEKDQKDSKVKTPSSSNIYEPVAGPWASVRKHLHTALQEVNVLLDALRITSRTYYLNPVVNALLQDERSESDQMMHAKTYQLCTRKRALLDASRLIEKMMKYRQNTPVTIADSEDGNFTKELRELRENWRVRKIDAPKFAPQEIFDVFQKTQAVRHTGILRYNNPSYIGVNIAHNLCFRSKLVVSIEQDDEKSAHLLYKSRPLQPSINEEQIKHIHWKQALPWAQDTLICKDILSQLITESVSAQQNDALISISTENSIVISLFDGLLIRVTLHSFPFLQREELSSSETGIPFLSQTLRELFLSEHTSKPKRNQQFVTLPHTVLPENLDMRGPQALSLEEVLARMKTSDNLFKKFVDRCAHYTLVTRTIDFLENYLIEFSDPQPQWKWVRATPNFTLISFNFVNRGFENLAKFSSHIRITNSSIVLICKEVQQINCRRDMTILGESLLLLGALTSQIVQNFFKFSMESSSSTRKLMLKKFKLFPLPKKTAHFLVNSLHILSRAYCWQVLHANINAFDVEGNPAPTFYACNQTATKRQNIAL</sequence>
<accession>A0A8S9ZMP4</accession>
<comment type="caution">
    <text evidence="7">The sequence shown here is derived from an EMBL/GenBank/DDBJ whole genome shotgun (WGS) entry which is preliminary data.</text>
</comment>
<protein>
    <recommendedName>
        <fullName evidence="9">Mediator of RNA polymerase II transcription subunit 17</fullName>
    </recommendedName>
</protein>
<evidence type="ECO:0000256" key="4">
    <source>
        <dbReference type="ARBA" id="ARBA00023163"/>
    </source>
</evidence>
<reference evidence="7" key="1">
    <citation type="journal article" date="2020" name="Ecol. Evol.">
        <title>Genome structure and content of the rice root-knot nematode (Meloidogyne graminicola).</title>
        <authorList>
            <person name="Phan N.T."/>
            <person name="Danchin E.G.J."/>
            <person name="Klopp C."/>
            <person name="Perfus-Barbeoch L."/>
            <person name="Kozlowski D.K."/>
            <person name="Koutsovoulos G.D."/>
            <person name="Lopez-Roques C."/>
            <person name="Bouchez O."/>
            <person name="Zahm M."/>
            <person name="Besnard G."/>
            <person name="Bellafiore S."/>
        </authorList>
    </citation>
    <scope>NUCLEOTIDE SEQUENCE</scope>
    <source>
        <strain evidence="7">VN-18</strain>
    </source>
</reference>
<keyword evidence="5" id="KW-0539">Nucleus</keyword>
<gene>
    <name evidence="7" type="ORF">Mgra_00005928</name>
</gene>
<dbReference type="AlphaFoldDB" id="A0A8S9ZMP4"/>
<evidence type="ECO:0000313" key="8">
    <source>
        <dbReference type="Proteomes" id="UP000605970"/>
    </source>
</evidence>
<dbReference type="PANTHER" id="PTHR13114:SF7">
    <property type="entry name" value="MEDIATOR OF RNA POLYMERASE II TRANSCRIPTION SUBUNIT 17"/>
    <property type="match status" value="1"/>
</dbReference>
<evidence type="ECO:0000256" key="3">
    <source>
        <dbReference type="ARBA" id="ARBA00023015"/>
    </source>
</evidence>
<dbReference type="GO" id="GO:0003712">
    <property type="term" value="F:transcription coregulator activity"/>
    <property type="evidence" value="ECO:0007669"/>
    <property type="project" value="InterPro"/>
</dbReference>
<evidence type="ECO:0000256" key="1">
    <source>
        <dbReference type="ARBA" id="ARBA00004123"/>
    </source>
</evidence>
<comment type="similarity">
    <text evidence="2">Belongs to the Mediator complex subunit 17 family.</text>
</comment>
<dbReference type="InterPro" id="IPR019313">
    <property type="entry name" value="Mediator_Med17"/>
</dbReference>
<dbReference type="PANTHER" id="PTHR13114">
    <property type="entry name" value="MEDIATOR OF RNA POLYMERASE II TRANSCRIPTION SUBUNIT 17"/>
    <property type="match status" value="1"/>
</dbReference>
<proteinExistence type="inferred from homology"/>
<organism evidence="7 8">
    <name type="scientific">Meloidogyne graminicola</name>
    <dbReference type="NCBI Taxonomy" id="189291"/>
    <lineage>
        <taxon>Eukaryota</taxon>
        <taxon>Metazoa</taxon>
        <taxon>Ecdysozoa</taxon>
        <taxon>Nematoda</taxon>
        <taxon>Chromadorea</taxon>
        <taxon>Rhabditida</taxon>
        <taxon>Tylenchina</taxon>
        <taxon>Tylenchomorpha</taxon>
        <taxon>Tylenchoidea</taxon>
        <taxon>Meloidogynidae</taxon>
        <taxon>Meloidogyninae</taxon>
        <taxon>Meloidogyne</taxon>
    </lineage>
</organism>
<dbReference type="EMBL" id="JABEBT010000053">
    <property type="protein sequence ID" value="KAF7634680.1"/>
    <property type="molecule type" value="Genomic_DNA"/>
</dbReference>
<keyword evidence="8" id="KW-1185">Reference proteome</keyword>
<feature type="region of interest" description="Disordered" evidence="6">
    <location>
        <begin position="65"/>
        <end position="94"/>
    </location>
</feature>
<evidence type="ECO:0000256" key="2">
    <source>
        <dbReference type="ARBA" id="ARBA00005635"/>
    </source>
</evidence>
<evidence type="ECO:0008006" key="9">
    <source>
        <dbReference type="Google" id="ProtNLM"/>
    </source>
</evidence>
<evidence type="ECO:0000256" key="5">
    <source>
        <dbReference type="ARBA" id="ARBA00023242"/>
    </source>
</evidence>